<sequence>MDESENEFSDEERKKFRRHHFFSRDQEPNIKLEYACGITMELGYLERSKILTLKPPLKNANVNQIAKFKRDMNAIGNVGMGALLLNEHKVLKIFICF</sequence>
<name>Q54DG2_DICDI</name>
<proteinExistence type="predicted"/>
<dbReference type="AlphaFoldDB" id="Q54DG2"/>
<dbReference type="EMBL" id="AAFI02000189">
    <property type="protein sequence ID" value="EAL61302.1"/>
    <property type="molecule type" value="Genomic_DNA"/>
</dbReference>
<evidence type="ECO:0000313" key="1">
    <source>
        <dbReference type="EMBL" id="EAL61302.1"/>
    </source>
</evidence>
<dbReference type="InParanoid" id="Q54DG2"/>
<evidence type="ECO:0000313" key="2">
    <source>
        <dbReference type="Proteomes" id="UP000002195"/>
    </source>
</evidence>
<keyword evidence="2" id="KW-1185">Reference proteome</keyword>
<dbReference type="HOGENOM" id="CLU_2351062_0_0_1"/>
<dbReference type="RefSeq" id="XP_629679.1">
    <property type="nucleotide sequence ID" value="XM_629677.1"/>
</dbReference>
<accession>Q54DG2</accession>
<reference evidence="1 2" key="1">
    <citation type="journal article" date="2005" name="Nature">
        <title>The genome of the social amoeba Dictyostelium discoideum.</title>
        <authorList>
            <consortium name="The Dictyostelium discoideum Sequencing Consortium"/>
            <person name="Eichinger L."/>
            <person name="Pachebat J.A."/>
            <person name="Glockner G."/>
            <person name="Rajandream M.A."/>
            <person name="Sucgang R."/>
            <person name="Berriman M."/>
            <person name="Song J."/>
            <person name="Olsen R."/>
            <person name="Szafranski K."/>
            <person name="Xu Q."/>
            <person name="Tunggal B."/>
            <person name="Kummerfeld S."/>
            <person name="Madera M."/>
            <person name="Konfortov B.A."/>
            <person name="Rivero F."/>
            <person name="Bankier A.T."/>
            <person name="Lehmann R."/>
            <person name="Hamlin N."/>
            <person name="Davies R."/>
            <person name="Gaudet P."/>
            <person name="Fey P."/>
            <person name="Pilcher K."/>
            <person name="Chen G."/>
            <person name="Saunders D."/>
            <person name="Sodergren E."/>
            <person name="Davis P."/>
            <person name="Kerhornou A."/>
            <person name="Nie X."/>
            <person name="Hall N."/>
            <person name="Anjard C."/>
            <person name="Hemphill L."/>
            <person name="Bason N."/>
            <person name="Farbrother P."/>
            <person name="Desany B."/>
            <person name="Just E."/>
            <person name="Morio T."/>
            <person name="Rost R."/>
            <person name="Churcher C."/>
            <person name="Cooper J."/>
            <person name="Haydock S."/>
            <person name="van Driessche N."/>
            <person name="Cronin A."/>
            <person name="Goodhead I."/>
            <person name="Muzny D."/>
            <person name="Mourier T."/>
            <person name="Pain A."/>
            <person name="Lu M."/>
            <person name="Harper D."/>
            <person name="Lindsay R."/>
            <person name="Hauser H."/>
            <person name="James K."/>
            <person name="Quiles M."/>
            <person name="Madan Babu M."/>
            <person name="Saito T."/>
            <person name="Buchrieser C."/>
            <person name="Wardroper A."/>
            <person name="Felder M."/>
            <person name="Thangavelu M."/>
            <person name="Johnson D."/>
            <person name="Knights A."/>
            <person name="Loulseged H."/>
            <person name="Mungall K."/>
            <person name="Oliver K."/>
            <person name="Price C."/>
            <person name="Quail M.A."/>
            <person name="Urushihara H."/>
            <person name="Hernandez J."/>
            <person name="Rabbinowitsch E."/>
            <person name="Steffen D."/>
            <person name="Sanders M."/>
            <person name="Ma J."/>
            <person name="Kohara Y."/>
            <person name="Sharp S."/>
            <person name="Simmonds M."/>
            <person name="Spiegler S."/>
            <person name="Tivey A."/>
            <person name="Sugano S."/>
            <person name="White B."/>
            <person name="Walker D."/>
            <person name="Woodward J."/>
            <person name="Winckler T."/>
            <person name="Tanaka Y."/>
            <person name="Shaulsky G."/>
            <person name="Schleicher M."/>
            <person name="Weinstock G."/>
            <person name="Rosenthal A."/>
            <person name="Cox E.C."/>
            <person name="Chisholm R.L."/>
            <person name="Gibbs R."/>
            <person name="Loomis W.F."/>
            <person name="Platzer M."/>
            <person name="Kay R.R."/>
            <person name="Williams J."/>
            <person name="Dear P.H."/>
            <person name="Noegel A.A."/>
            <person name="Barrell B."/>
            <person name="Kuspa A."/>
        </authorList>
    </citation>
    <scope>NUCLEOTIDE SEQUENCE [LARGE SCALE GENOMIC DNA]</scope>
    <source>
        <strain evidence="1 2">AX4</strain>
    </source>
</reference>
<dbReference type="Proteomes" id="UP000002195">
    <property type="component" value="Unassembled WGS sequence"/>
</dbReference>
<comment type="caution">
    <text evidence="1">The sequence shown here is derived from an EMBL/GenBank/DDBJ whole genome shotgun (WGS) entry which is preliminary data.</text>
</comment>
<dbReference type="KEGG" id="ddi:DDB_G0292356"/>
<protein>
    <submittedName>
        <fullName evidence="1">Uncharacterized protein</fullName>
    </submittedName>
</protein>
<dbReference type="GeneID" id="8628595"/>
<dbReference type="PaxDb" id="44689-DDB0219730"/>
<gene>
    <name evidence="1" type="ORF">DDB_G0292356</name>
</gene>
<organism evidence="1 2">
    <name type="scientific">Dictyostelium discoideum</name>
    <name type="common">Social amoeba</name>
    <dbReference type="NCBI Taxonomy" id="44689"/>
    <lineage>
        <taxon>Eukaryota</taxon>
        <taxon>Amoebozoa</taxon>
        <taxon>Evosea</taxon>
        <taxon>Eumycetozoa</taxon>
        <taxon>Dictyostelia</taxon>
        <taxon>Dictyosteliales</taxon>
        <taxon>Dictyosteliaceae</taxon>
        <taxon>Dictyostelium</taxon>
    </lineage>
</organism>
<dbReference type="VEuPathDB" id="AmoebaDB:DDB_G0292356"/>